<organism evidence="2">
    <name type="scientific">Candidatus Kentrum sp. FM</name>
    <dbReference type="NCBI Taxonomy" id="2126340"/>
    <lineage>
        <taxon>Bacteria</taxon>
        <taxon>Pseudomonadati</taxon>
        <taxon>Pseudomonadota</taxon>
        <taxon>Gammaproteobacteria</taxon>
        <taxon>Candidatus Kentrum</taxon>
    </lineage>
</organism>
<evidence type="ECO:0000313" key="1">
    <source>
        <dbReference type="EMBL" id="VFJ77646.1"/>
    </source>
</evidence>
<proteinExistence type="predicted"/>
<reference evidence="2" key="1">
    <citation type="submission" date="2019-02" db="EMBL/GenBank/DDBJ databases">
        <authorList>
            <person name="Gruber-Vodicka R. H."/>
            <person name="Seah K. B. B."/>
        </authorList>
    </citation>
    <scope>NUCLEOTIDE SEQUENCE</scope>
    <source>
        <strain evidence="1">BECK_BZ163</strain>
        <strain evidence="2">BECK_BZ164</strain>
    </source>
</reference>
<accession>A0A450WLI2</accession>
<sequence length="178" mass="21277">MKWRLFSHQGVSYDLSHLDPFEWYYTARARGKRSERTYRFHVTFSMHCFTRGSLIDEKVSEGLWYEGPREKRVFCFDRYELSRQLPAIIRSLGDRNCYHTSHGNFFTVELITEEGKRIEYEVYFDVIRAGRKGWLNLIVNSAYERTKDNETARLRKRKIHLDVIAYNRQSGKGVHPGR</sequence>
<gene>
    <name evidence="1" type="ORF">BECKFM1743A_GA0114220_110151</name>
    <name evidence="2" type="ORF">BECKFM1743B_GA0114221_105104</name>
</gene>
<evidence type="ECO:0000313" key="2">
    <source>
        <dbReference type="EMBL" id="VFK17895.1"/>
    </source>
</evidence>
<name>A0A450WLI2_9GAMM</name>
<dbReference type="EMBL" id="CAADFL010000510">
    <property type="protein sequence ID" value="VFK17895.1"/>
    <property type="molecule type" value="Genomic_DNA"/>
</dbReference>
<dbReference type="EMBL" id="CAADEZ010001015">
    <property type="protein sequence ID" value="VFJ77646.1"/>
    <property type="molecule type" value="Genomic_DNA"/>
</dbReference>
<protein>
    <submittedName>
        <fullName evidence="2">Uncharacterized protein</fullName>
    </submittedName>
</protein>
<dbReference type="AlphaFoldDB" id="A0A450WLI2"/>